<keyword evidence="3" id="KW-1003">Cell membrane</keyword>
<gene>
    <name evidence="8" type="ORF">LCGC14_1568740</name>
</gene>
<feature type="transmembrane region" description="Helical" evidence="7">
    <location>
        <begin position="433"/>
        <end position="456"/>
    </location>
</feature>
<evidence type="ECO:0000256" key="4">
    <source>
        <dbReference type="ARBA" id="ARBA00022692"/>
    </source>
</evidence>
<reference evidence="8" key="1">
    <citation type="journal article" date="2015" name="Nature">
        <title>Complex archaea that bridge the gap between prokaryotes and eukaryotes.</title>
        <authorList>
            <person name="Spang A."/>
            <person name="Saw J.H."/>
            <person name="Jorgensen S.L."/>
            <person name="Zaremba-Niedzwiedzka K."/>
            <person name="Martijn J."/>
            <person name="Lind A.E."/>
            <person name="van Eijk R."/>
            <person name="Schleper C."/>
            <person name="Guy L."/>
            <person name="Ettema T.J."/>
        </authorList>
    </citation>
    <scope>NUCLEOTIDE SEQUENCE</scope>
</reference>
<keyword evidence="5 7" id="KW-1133">Transmembrane helix</keyword>
<evidence type="ECO:0000256" key="6">
    <source>
        <dbReference type="ARBA" id="ARBA00023136"/>
    </source>
</evidence>
<dbReference type="EMBL" id="LAZR01012204">
    <property type="protein sequence ID" value="KKM28033.1"/>
    <property type="molecule type" value="Genomic_DNA"/>
</dbReference>
<evidence type="ECO:0000256" key="1">
    <source>
        <dbReference type="ARBA" id="ARBA00004651"/>
    </source>
</evidence>
<dbReference type="InterPro" id="IPR028362">
    <property type="entry name" value="AlgI"/>
</dbReference>
<dbReference type="InterPro" id="IPR024194">
    <property type="entry name" value="Ac/AlaTfrase_AlgI/DltB"/>
</dbReference>
<evidence type="ECO:0000256" key="2">
    <source>
        <dbReference type="ARBA" id="ARBA00010323"/>
    </source>
</evidence>
<accession>A0A0F9L1H6</accession>
<proteinExistence type="inferred from homology"/>
<dbReference type="PANTHER" id="PTHR13285">
    <property type="entry name" value="ACYLTRANSFERASE"/>
    <property type="match status" value="1"/>
</dbReference>
<evidence type="ECO:0000256" key="5">
    <source>
        <dbReference type="ARBA" id="ARBA00022989"/>
    </source>
</evidence>
<dbReference type="GO" id="GO:0042121">
    <property type="term" value="P:alginic acid biosynthetic process"/>
    <property type="evidence" value="ECO:0007669"/>
    <property type="project" value="InterPro"/>
</dbReference>
<evidence type="ECO:0000256" key="7">
    <source>
        <dbReference type="SAM" id="Phobius"/>
    </source>
</evidence>
<comment type="caution">
    <text evidence="8">The sequence shown here is derived from an EMBL/GenBank/DDBJ whole genome shotgun (WGS) entry which is preliminary data.</text>
</comment>
<dbReference type="PANTHER" id="PTHR13285:SF18">
    <property type="entry name" value="PROTEIN-CYSTEINE N-PALMITOYLTRANSFERASE RASP"/>
    <property type="match status" value="1"/>
</dbReference>
<dbReference type="InterPro" id="IPR004299">
    <property type="entry name" value="MBOAT_fam"/>
</dbReference>
<feature type="transmembrane region" description="Helical" evidence="7">
    <location>
        <begin position="357"/>
        <end position="374"/>
    </location>
</feature>
<comment type="subcellular location">
    <subcellularLocation>
        <location evidence="1">Cell membrane</location>
        <topology evidence="1">Multi-pass membrane protein</topology>
    </subcellularLocation>
</comment>
<evidence type="ECO:0008006" key="9">
    <source>
        <dbReference type="Google" id="ProtNLM"/>
    </source>
</evidence>
<feature type="transmembrane region" description="Helical" evidence="7">
    <location>
        <begin position="394"/>
        <end position="413"/>
    </location>
</feature>
<keyword evidence="6 7" id="KW-0472">Membrane</keyword>
<feature type="transmembrane region" description="Helical" evidence="7">
    <location>
        <begin position="6"/>
        <end position="22"/>
    </location>
</feature>
<dbReference type="AlphaFoldDB" id="A0A0F9L1H6"/>
<feature type="transmembrane region" description="Helical" evidence="7">
    <location>
        <begin position="222"/>
        <end position="240"/>
    </location>
</feature>
<protein>
    <recommendedName>
        <fullName evidence="9">MBOAT family protein</fullName>
    </recommendedName>
</protein>
<dbReference type="PIRSF" id="PIRSF016636">
    <property type="entry name" value="AlgI_DltB"/>
    <property type="match status" value="1"/>
</dbReference>
<dbReference type="GO" id="GO:0016746">
    <property type="term" value="F:acyltransferase activity"/>
    <property type="evidence" value="ECO:0007669"/>
    <property type="project" value="InterPro"/>
</dbReference>
<organism evidence="8">
    <name type="scientific">marine sediment metagenome</name>
    <dbReference type="NCBI Taxonomy" id="412755"/>
    <lineage>
        <taxon>unclassified sequences</taxon>
        <taxon>metagenomes</taxon>
        <taxon>ecological metagenomes</taxon>
    </lineage>
</organism>
<dbReference type="Pfam" id="PF03062">
    <property type="entry name" value="MBOAT"/>
    <property type="match status" value="1"/>
</dbReference>
<name>A0A0F9L1H6_9ZZZZ</name>
<dbReference type="GO" id="GO:0005886">
    <property type="term" value="C:plasma membrane"/>
    <property type="evidence" value="ECO:0007669"/>
    <property type="project" value="UniProtKB-SubCell"/>
</dbReference>
<comment type="similarity">
    <text evidence="2">Belongs to the membrane-bound acyltransferase family.</text>
</comment>
<dbReference type="PIRSF" id="PIRSF500217">
    <property type="entry name" value="AlgI"/>
    <property type="match status" value="1"/>
</dbReference>
<feature type="transmembrane region" description="Helical" evidence="7">
    <location>
        <begin position="29"/>
        <end position="53"/>
    </location>
</feature>
<dbReference type="InterPro" id="IPR051085">
    <property type="entry name" value="MB_O-acyltransferase"/>
</dbReference>
<feature type="transmembrane region" description="Helical" evidence="7">
    <location>
        <begin position="310"/>
        <end position="337"/>
    </location>
</feature>
<sequence>MLFHTWTFAVFFLIFYPVYLLLRKTRARIPWLLAASYVFYAAWNPLYLLLILWSTTVDYVAVIGMARTGGKKPWLCLSLVNNLGLLGFFKYGTFVANNLNDLLASIGVPYEIPPPDVLLPVGISFYVFQSMSYTIDFYRGKIELEPSFLRYATFVSLFPQLVAGPIERAKNLLPQLRRTPEISREDVADGLSLFVVGLFKKMALADYLALYADPSYESPGGYAAPALMLATFAFAWQIYFDFSGYTDMARGIGRMMGIRLMLNFNNPYLATGLGDFWRRWHISLSTWFRDYVYIPLGGNRKGEVRTHINICLTMVVSGLWHGAVWTFVIWGALHALGYSVTRGLERSPLYRERVPKLAKQVFTFGFVTFAWVFFRAQSVSDAWLIVTRIVTSGLADPLCPWLMLAMVLSIWLYQFVYESRFRKTLTFSPVRVGLVVLMLLYVAVAGGSGDNAFYYFQF</sequence>
<evidence type="ECO:0000313" key="8">
    <source>
        <dbReference type="EMBL" id="KKM28033.1"/>
    </source>
</evidence>
<evidence type="ECO:0000256" key="3">
    <source>
        <dbReference type="ARBA" id="ARBA00022475"/>
    </source>
</evidence>
<keyword evidence="4 7" id="KW-0812">Transmembrane</keyword>